<protein>
    <submittedName>
        <fullName evidence="3">Selenocysteine lyase/Cysteine desulfurase</fullName>
    </submittedName>
</protein>
<dbReference type="Gene3D" id="3.40.640.10">
    <property type="entry name" value="Type I PLP-dependent aspartate aminotransferase-like (Major domain)"/>
    <property type="match status" value="1"/>
</dbReference>
<dbReference type="InterPro" id="IPR015424">
    <property type="entry name" value="PyrdxlP-dep_Trfase"/>
</dbReference>
<feature type="domain" description="Aminotransferase class V" evidence="2">
    <location>
        <begin position="38"/>
        <end position="391"/>
    </location>
</feature>
<dbReference type="InterPro" id="IPR015422">
    <property type="entry name" value="PyrdxlP-dep_Trfase_small"/>
</dbReference>
<name>A0AAQ1GFW5_9BURK</name>
<organism evidence="3 4">
    <name type="scientific">Paraburkholderia tropica</name>
    <dbReference type="NCBI Taxonomy" id="92647"/>
    <lineage>
        <taxon>Bacteria</taxon>
        <taxon>Pseudomonadati</taxon>
        <taxon>Pseudomonadota</taxon>
        <taxon>Betaproteobacteria</taxon>
        <taxon>Burkholderiales</taxon>
        <taxon>Burkholderiaceae</taxon>
        <taxon>Paraburkholderia</taxon>
    </lineage>
</organism>
<evidence type="ECO:0000313" key="4">
    <source>
        <dbReference type="Proteomes" id="UP000183529"/>
    </source>
</evidence>
<dbReference type="GO" id="GO:0016829">
    <property type="term" value="F:lyase activity"/>
    <property type="evidence" value="ECO:0007669"/>
    <property type="project" value="UniProtKB-KW"/>
</dbReference>
<evidence type="ECO:0000259" key="2">
    <source>
        <dbReference type="Pfam" id="PF00266"/>
    </source>
</evidence>
<dbReference type="Proteomes" id="UP000183529">
    <property type="component" value="Unassembled WGS sequence"/>
</dbReference>
<sequence>MTTNTILTDAVVDALRAQTPGTRTTTHFNHAGASLPSSATLSAIHAQLEREATRGPMEAGVAASAITDDARALAATLFNAQPDEIALTGGNSQGWGAAFAALGGWKAGERMLVGRHEWGGNLAAMQFAVQRAGATIDVIPSRADGTIDTAALASMIDERVRLIALTWLPANGGLINPADAVGAIARRFDIPYFVDAAQAAGQLPIDVRAIGCDVLCAAPRKALRAPRGTGLLYVRRAFLDRLTPAYVDRYSAPLDARGEPYLRNDAGRFESAETSMALRAGLAKALSEALAIGVPAIRRRIDQMATRLRQRLAGIEAVELLDEGVERSGLVAFNLAGRDPQAVQAALAARGISIGLSGVAYTPLDMRARGLTNVARASVSYLTTDAEIARLVAAIAEIASVA</sequence>
<evidence type="ECO:0000313" key="3">
    <source>
        <dbReference type="EMBL" id="SEJ69745.1"/>
    </source>
</evidence>
<dbReference type="AlphaFoldDB" id="A0AAQ1GFW5"/>
<dbReference type="InterPro" id="IPR000192">
    <property type="entry name" value="Aminotrans_V_dom"/>
</dbReference>
<dbReference type="InterPro" id="IPR015421">
    <property type="entry name" value="PyrdxlP-dep_Trfase_major"/>
</dbReference>
<evidence type="ECO:0000256" key="1">
    <source>
        <dbReference type="ARBA" id="ARBA00022898"/>
    </source>
</evidence>
<comment type="caution">
    <text evidence="3">The sequence shown here is derived from an EMBL/GenBank/DDBJ whole genome shotgun (WGS) entry which is preliminary data.</text>
</comment>
<dbReference type="SUPFAM" id="SSF53383">
    <property type="entry name" value="PLP-dependent transferases"/>
    <property type="match status" value="1"/>
</dbReference>
<reference evidence="3 4" key="1">
    <citation type="submission" date="2016-10" db="EMBL/GenBank/DDBJ databases">
        <authorList>
            <person name="Varghese N."/>
            <person name="Submissions S."/>
        </authorList>
    </citation>
    <scope>NUCLEOTIDE SEQUENCE [LARGE SCALE GENOMIC DNA]</scope>
    <source>
        <strain evidence="3 4">LMG 22274</strain>
    </source>
</reference>
<gene>
    <name evidence="3" type="ORF">SAMN05216550_107234</name>
</gene>
<dbReference type="EMBL" id="FNZM01000007">
    <property type="protein sequence ID" value="SEJ69745.1"/>
    <property type="molecule type" value="Genomic_DNA"/>
</dbReference>
<keyword evidence="1" id="KW-0663">Pyridoxal phosphate</keyword>
<keyword evidence="3" id="KW-0456">Lyase</keyword>
<dbReference type="PANTHER" id="PTHR43586">
    <property type="entry name" value="CYSTEINE DESULFURASE"/>
    <property type="match status" value="1"/>
</dbReference>
<accession>A0AAQ1GFW5</accession>
<dbReference type="PANTHER" id="PTHR43586:SF24">
    <property type="entry name" value="BLR4730 PROTEIN"/>
    <property type="match status" value="1"/>
</dbReference>
<dbReference type="Pfam" id="PF00266">
    <property type="entry name" value="Aminotran_5"/>
    <property type="match status" value="1"/>
</dbReference>
<dbReference type="RefSeq" id="WP_074983654.1">
    <property type="nucleotide sequence ID" value="NZ_CADFGN010000008.1"/>
</dbReference>
<proteinExistence type="predicted"/>
<dbReference type="Gene3D" id="3.90.1150.10">
    <property type="entry name" value="Aspartate Aminotransferase, domain 1"/>
    <property type="match status" value="1"/>
</dbReference>